<comment type="caution">
    <text evidence="3">The sequence shown here is derived from an EMBL/GenBank/DDBJ whole genome shotgun (WGS) entry which is preliminary data.</text>
</comment>
<protein>
    <submittedName>
        <fullName evidence="3">SDR family NAD(P)-dependent oxidoreductase</fullName>
    </submittedName>
</protein>
<keyword evidence="2" id="KW-0560">Oxidoreductase</keyword>
<proteinExistence type="inferred from homology"/>
<accession>A0A7C2YT51</accession>
<reference evidence="3" key="1">
    <citation type="journal article" date="2020" name="mSystems">
        <title>Genome- and Community-Level Interaction Insights into Carbon Utilization and Element Cycling Functions of Hydrothermarchaeota in Hydrothermal Sediment.</title>
        <authorList>
            <person name="Zhou Z."/>
            <person name="Liu Y."/>
            <person name="Xu W."/>
            <person name="Pan J."/>
            <person name="Luo Z.H."/>
            <person name="Li M."/>
        </authorList>
    </citation>
    <scope>NUCLEOTIDE SEQUENCE [LARGE SCALE GENOMIC DNA]</scope>
    <source>
        <strain evidence="3">SpSt-1259</strain>
    </source>
</reference>
<sequence>MEKANVVITGASSGIGKALSLKFCQDGKSKVLGIARREERLKELKRQCSESFEYLDLDLSNPSSAEKVRDYVAEKFSPLGILVNNAGYGLYKGVLEMNTEEVINMTNVNFVVPILLIKELSPYMEKGSMVVNVLSGGVFVLMTKLPLYGATKMAFHYASEALKRELKTKGIDVLNVYPGVVETEFHERAGGIQTLKGLSPEEVANAIYDSIKKRKKNLFIPWYLRLAKLIFGPALPSFF</sequence>
<evidence type="ECO:0000256" key="1">
    <source>
        <dbReference type="ARBA" id="ARBA00006484"/>
    </source>
</evidence>
<dbReference type="Proteomes" id="UP000885664">
    <property type="component" value="Unassembled WGS sequence"/>
</dbReference>
<dbReference type="GO" id="GO:0016020">
    <property type="term" value="C:membrane"/>
    <property type="evidence" value="ECO:0007669"/>
    <property type="project" value="TreeGrafter"/>
</dbReference>
<name>A0A7C2YT51_9CREN</name>
<dbReference type="AlphaFoldDB" id="A0A7C2YT51"/>
<evidence type="ECO:0000313" key="3">
    <source>
        <dbReference type="EMBL" id="HEU97598.1"/>
    </source>
</evidence>
<dbReference type="EMBL" id="DSFE01000044">
    <property type="protein sequence ID" value="HEU97598.1"/>
    <property type="molecule type" value="Genomic_DNA"/>
</dbReference>
<comment type="similarity">
    <text evidence="1">Belongs to the short-chain dehydrogenases/reductases (SDR) family.</text>
</comment>
<dbReference type="Pfam" id="PF00106">
    <property type="entry name" value="adh_short"/>
    <property type="match status" value="1"/>
</dbReference>
<dbReference type="PANTHER" id="PTHR44196:SF1">
    <property type="entry name" value="DEHYDROGENASE_REDUCTASE SDR FAMILY MEMBER 7B"/>
    <property type="match status" value="1"/>
</dbReference>
<evidence type="ECO:0000256" key="2">
    <source>
        <dbReference type="ARBA" id="ARBA00023002"/>
    </source>
</evidence>
<organism evidence="3">
    <name type="scientific">Fervidicoccus fontis</name>
    <dbReference type="NCBI Taxonomy" id="683846"/>
    <lineage>
        <taxon>Archaea</taxon>
        <taxon>Thermoproteota</taxon>
        <taxon>Thermoprotei</taxon>
        <taxon>Fervidicoccales</taxon>
        <taxon>Fervidicoccaceae</taxon>
        <taxon>Fervidicoccus</taxon>
    </lineage>
</organism>
<dbReference type="InterPro" id="IPR002347">
    <property type="entry name" value="SDR_fam"/>
</dbReference>
<dbReference type="Gene3D" id="3.40.50.720">
    <property type="entry name" value="NAD(P)-binding Rossmann-like Domain"/>
    <property type="match status" value="1"/>
</dbReference>
<dbReference type="InterPro" id="IPR036291">
    <property type="entry name" value="NAD(P)-bd_dom_sf"/>
</dbReference>
<gene>
    <name evidence="3" type="ORF">ENO36_01925</name>
</gene>
<dbReference type="PANTHER" id="PTHR44196">
    <property type="entry name" value="DEHYDROGENASE/REDUCTASE SDR FAMILY MEMBER 7B"/>
    <property type="match status" value="1"/>
</dbReference>
<dbReference type="SUPFAM" id="SSF51735">
    <property type="entry name" value="NAD(P)-binding Rossmann-fold domains"/>
    <property type="match status" value="1"/>
</dbReference>
<dbReference type="GO" id="GO:0016491">
    <property type="term" value="F:oxidoreductase activity"/>
    <property type="evidence" value="ECO:0007669"/>
    <property type="project" value="UniProtKB-KW"/>
</dbReference>
<dbReference type="PRINTS" id="PR00081">
    <property type="entry name" value="GDHRDH"/>
</dbReference>